<comment type="caution">
    <text evidence="2">The sequence shown here is derived from an EMBL/GenBank/DDBJ whole genome shotgun (WGS) entry which is preliminary data.</text>
</comment>
<keyword evidence="1" id="KW-0472">Membrane</keyword>
<keyword evidence="3" id="KW-1185">Reference proteome</keyword>
<organism evidence="2 3">
    <name type="scientific">Eumeta variegata</name>
    <name type="common">Bagworm moth</name>
    <name type="synonym">Eumeta japonica</name>
    <dbReference type="NCBI Taxonomy" id="151549"/>
    <lineage>
        <taxon>Eukaryota</taxon>
        <taxon>Metazoa</taxon>
        <taxon>Ecdysozoa</taxon>
        <taxon>Arthropoda</taxon>
        <taxon>Hexapoda</taxon>
        <taxon>Insecta</taxon>
        <taxon>Pterygota</taxon>
        <taxon>Neoptera</taxon>
        <taxon>Endopterygota</taxon>
        <taxon>Lepidoptera</taxon>
        <taxon>Glossata</taxon>
        <taxon>Ditrysia</taxon>
        <taxon>Tineoidea</taxon>
        <taxon>Psychidae</taxon>
        <taxon>Oiketicinae</taxon>
        <taxon>Eumeta</taxon>
    </lineage>
</organism>
<evidence type="ECO:0008006" key="4">
    <source>
        <dbReference type="Google" id="ProtNLM"/>
    </source>
</evidence>
<proteinExistence type="predicted"/>
<dbReference type="OrthoDB" id="7698527at2759"/>
<name>A0A4C1W9E2_EUMVA</name>
<feature type="transmembrane region" description="Helical" evidence="1">
    <location>
        <begin position="272"/>
        <end position="292"/>
    </location>
</feature>
<dbReference type="Proteomes" id="UP000299102">
    <property type="component" value="Unassembled WGS sequence"/>
</dbReference>
<dbReference type="EMBL" id="BGZK01000515">
    <property type="protein sequence ID" value="GBP48008.1"/>
    <property type="molecule type" value="Genomic_DNA"/>
</dbReference>
<evidence type="ECO:0000313" key="2">
    <source>
        <dbReference type="EMBL" id="GBP48008.1"/>
    </source>
</evidence>
<keyword evidence="1" id="KW-1133">Transmembrane helix</keyword>
<protein>
    <recommendedName>
        <fullName evidence="4">Helitron helicase-like domain-containing protein</fullName>
    </recommendedName>
</protein>
<reference evidence="2 3" key="1">
    <citation type="journal article" date="2019" name="Commun. Biol.">
        <title>The bagworm genome reveals a unique fibroin gene that provides high tensile strength.</title>
        <authorList>
            <person name="Kono N."/>
            <person name="Nakamura H."/>
            <person name="Ohtoshi R."/>
            <person name="Tomita M."/>
            <person name="Numata K."/>
            <person name="Arakawa K."/>
        </authorList>
    </citation>
    <scope>NUCLEOTIDE SEQUENCE [LARGE SCALE GENOMIC DNA]</scope>
</reference>
<dbReference type="STRING" id="151549.A0A4C1W9E2"/>
<dbReference type="PANTHER" id="PTHR45786:SF74">
    <property type="entry name" value="ATP-DEPENDENT DNA HELICASE"/>
    <property type="match status" value="1"/>
</dbReference>
<sequence length="298" mass="34041">MLRGTTGRPRSRPRTRGRLEHWNLSQTVEGEIQLNKDNFELRKKDMRNLGVNVVNIPGRGPYCFKLHGNVYRMAGSLQPPPGVAPKYAGLFIIDFDSALQYRIENEANKNFCKEIMITLQRMLDTRNPYAQLFKHVKDIDEVTHDLQLQFTTSNAFHPGRINTPTVSEVAAVFVTNDGTPPSNIDFVMYSKRTGVLSKISYLNPHSDPMCYPLLFPCGDSGWTVVMFQISIHYVKIEGSRLAFIRSHQRDLRADSYKGLTDFLNTNAEHRGAVGGFLLFFLQHILAVLEIYFKTIRTR</sequence>
<keyword evidence="1" id="KW-0812">Transmembrane</keyword>
<evidence type="ECO:0000313" key="3">
    <source>
        <dbReference type="Proteomes" id="UP000299102"/>
    </source>
</evidence>
<evidence type="ECO:0000256" key="1">
    <source>
        <dbReference type="SAM" id="Phobius"/>
    </source>
</evidence>
<gene>
    <name evidence="2" type="ORF">EVAR_83709_1</name>
</gene>
<accession>A0A4C1W9E2</accession>
<dbReference type="PANTHER" id="PTHR45786">
    <property type="entry name" value="DNA BINDING PROTEIN-LIKE"/>
    <property type="match status" value="1"/>
</dbReference>
<dbReference type="AlphaFoldDB" id="A0A4C1W9E2"/>